<reference evidence="1 2" key="1">
    <citation type="submission" date="2023-07" db="EMBL/GenBank/DDBJ databases">
        <authorList>
            <person name="Lian W.-H."/>
        </authorList>
    </citation>
    <scope>NUCLEOTIDE SEQUENCE [LARGE SCALE GENOMIC DNA]</scope>
    <source>
        <strain evidence="1 2">SYSU DXS3180</strain>
    </source>
</reference>
<proteinExistence type="predicted"/>
<organism evidence="1 2">
    <name type="scientific">Danxiaibacter flavus</name>
    <dbReference type="NCBI Taxonomy" id="3049108"/>
    <lineage>
        <taxon>Bacteria</taxon>
        <taxon>Pseudomonadati</taxon>
        <taxon>Bacteroidota</taxon>
        <taxon>Chitinophagia</taxon>
        <taxon>Chitinophagales</taxon>
        <taxon>Chitinophagaceae</taxon>
        <taxon>Danxiaibacter</taxon>
    </lineage>
</organism>
<dbReference type="EMBL" id="JAULBC010000002">
    <property type="protein sequence ID" value="MEX6686987.1"/>
    <property type="molecule type" value="Genomic_DNA"/>
</dbReference>
<keyword evidence="2" id="KW-1185">Reference proteome</keyword>
<protein>
    <recommendedName>
        <fullName evidence="3">Lipocalin-like domain-containing protein</fullName>
    </recommendedName>
</protein>
<name>A0ABV3ZAV2_9BACT</name>
<accession>A0ABV3ZAV2</accession>
<evidence type="ECO:0000313" key="2">
    <source>
        <dbReference type="Proteomes" id="UP001560573"/>
    </source>
</evidence>
<evidence type="ECO:0008006" key="3">
    <source>
        <dbReference type="Google" id="ProtNLM"/>
    </source>
</evidence>
<gene>
    <name evidence="1" type="ORF">QTN47_05755</name>
</gene>
<dbReference type="Proteomes" id="UP001560573">
    <property type="component" value="Unassembled WGS sequence"/>
</dbReference>
<evidence type="ECO:0000313" key="1">
    <source>
        <dbReference type="EMBL" id="MEX6686987.1"/>
    </source>
</evidence>
<dbReference type="PROSITE" id="PS51257">
    <property type="entry name" value="PROKAR_LIPOPROTEIN"/>
    <property type="match status" value="1"/>
</dbReference>
<dbReference type="RefSeq" id="WP_369328390.1">
    <property type="nucleotide sequence ID" value="NZ_JAULBC010000002.1"/>
</dbReference>
<sequence length="139" mass="15660">MNKALLFWGLICMGGTTISCKWFSHDKPDSKFLIGRWGFVTIADSSKVDTTKPSSGILSSIPIKDSVKTSLEFKTDSSYVIYSKEQPKKKGKYYVDSSAKTIYIQTDSIYKPLQIKEISDSTVELYLPEDSSSVHLKRE</sequence>
<comment type="caution">
    <text evidence="1">The sequence shown here is derived from an EMBL/GenBank/DDBJ whole genome shotgun (WGS) entry which is preliminary data.</text>
</comment>